<evidence type="ECO:0000313" key="1">
    <source>
        <dbReference type="EMBL" id="KAG2864028.1"/>
    </source>
</evidence>
<comment type="caution">
    <text evidence="1">The sequence shown here is derived from an EMBL/GenBank/DDBJ whole genome shotgun (WGS) entry which is preliminary data.</text>
</comment>
<reference evidence="1" key="1">
    <citation type="submission" date="2018-10" db="EMBL/GenBank/DDBJ databases">
        <title>Effector identification in a new, highly contiguous assembly of the strawberry crown rot pathogen Phytophthora cactorum.</title>
        <authorList>
            <person name="Armitage A.D."/>
            <person name="Nellist C.F."/>
            <person name="Bates H."/>
            <person name="Vickerstaff R.J."/>
            <person name="Harrison R.J."/>
        </authorList>
    </citation>
    <scope>NUCLEOTIDE SEQUENCE</scope>
    <source>
        <strain evidence="1">15-7</strain>
        <strain evidence="2">4032</strain>
        <strain evidence="3">4040</strain>
        <strain evidence="4">P415</strain>
    </source>
</reference>
<gene>
    <name evidence="1" type="ORF">PC113_g4940</name>
    <name evidence="2" type="ORF">PC115_g6458</name>
    <name evidence="3" type="ORF">PC117_g7784</name>
    <name evidence="4" type="ORF">PC118_g7451</name>
</gene>
<sequence length="92" mass="10567">MVLPLAEQNLSAASVTEERTERFKNSLLGKLGPAQPIKDAEVTFLSLQQVTEDRRALTQMNPLVPRSKWRFDEIFSIRKVFRCTCKIFMHTG</sequence>
<evidence type="ECO:0000313" key="2">
    <source>
        <dbReference type="EMBL" id="KAG2930577.1"/>
    </source>
</evidence>
<dbReference type="Proteomes" id="UP000735874">
    <property type="component" value="Unassembled WGS sequence"/>
</dbReference>
<dbReference type="EMBL" id="RCMK01000162">
    <property type="protein sequence ID" value="KAG2946244.1"/>
    <property type="molecule type" value="Genomic_DNA"/>
</dbReference>
<evidence type="ECO:0000313" key="5">
    <source>
        <dbReference type="Proteomes" id="UP000735874"/>
    </source>
</evidence>
<dbReference type="Proteomes" id="UP000736787">
    <property type="component" value="Unassembled WGS sequence"/>
</dbReference>
<dbReference type="AlphaFoldDB" id="A0A8T1KX44"/>
<proteinExistence type="predicted"/>
<evidence type="ECO:0000313" key="3">
    <source>
        <dbReference type="EMBL" id="KAG2946244.1"/>
    </source>
</evidence>
<name>A0A8T1KX44_9STRA</name>
<evidence type="ECO:0000313" key="4">
    <source>
        <dbReference type="EMBL" id="KAG2987131.1"/>
    </source>
</evidence>
<dbReference type="EMBL" id="RCMI01000144">
    <property type="protein sequence ID" value="KAG2930577.1"/>
    <property type="molecule type" value="Genomic_DNA"/>
</dbReference>
<dbReference type="EMBL" id="RCMG01000090">
    <property type="protein sequence ID" value="KAG2864028.1"/>
    <property type="molecule type" value="Genomic_DNA"/>
</dbReference>
<organism evidence="1 5">
    <name type="scientific">Phytophthora cactorum</name>
    <dbReference type="NCBI Taxonomy" id="29920"/>
    <lineage>
        <taxon>Eukaryota</taxon>
        <taxon>Sar</taxon>
        <taxon>Stramenopiles</taxon>
        <taxon>Oomycota</taxon>
        <taxon>Peronosporomycetes</taxon>
        <taxon>Peronosporales</taxon>
        <taxon>Peronosporaceae</taxon>
        <taxon>Phytophthora</taxon>
    </lineage>
</organism>
<dbReference type="EMBL" id="RCML01000177">
    <property type="protein sequence ID" value="KAG2987131.1"/>
    <property type="molecule type" value="Genomic_DNA"/>
</dbReference>
<dbReference type="Proteomes" id="UP000697107">
    <property type="component" value="Unassembled WGS sequence"/>
</dbReference>
<protein>
    <submittedName>
        <fullName evidence="1">Uncharacterized protein</fullName>
    </submittedName>
</protein>
<accession>A0A8T1KX44</accession>
<dbReference type="Proteomes" id="UP000774804">
    <property type="component" value="Unassembled WGS sequence"/>
</dbReference>